<evidence type="ECO:0000259" key="4">
    <source>
        <dbReference type="Pfam" id="PF04192"/>
    </source>
</evidence>
<dbReference type="InterPro" id="IPR036322">
    <property type="entry name" value="WD40_repeat_dom_sf"/>
</dbReference>
<name>A0A0F4YTV8_RASE3</name>
<dbReference type="PROSITE" id="PS00678">
    <property type="entry name" value="WD_REPEATS_1"/>
    <property type="match status" value="1"/>
</dbReference>
<dbReference type="AlphaFoldDB" id="A0A0F4YTV8"/>
<dbReference type="SMART" id="SM00320">
    <property type="entry name" value="WD40"/>
    <property type="match status" value="8"/>
</dbReference>
<dbReference type="GO" id="GO:0032040">
    <property type="term" value="C:small-subunit processome"/>
    <property type="evidence" value="ECO:0007669"/>
    <property type="project" value="EnsemblFungi"/>
</dbReference>
<dbReference type="Proteomes" id="UP000053958">
    <property type="component" value="Unassembled WGS sequence"/>
</dbReference>
<dbReference type="GO" id="GO:0006364">
    <property type="term" value="P:rRNA processing"/>
    <property type="evidence" value="ECO:0007669"/>
    <property type="project" value="EnsemblFungi"/>
</dbReference>
<protein>
    <submittedName>
        <fullName evidence="6">WD repeat protein</fullName>
    </submittedName>
</protein>
<dbReference type="EMBL" id="LASV01000207">
    <property type="protein sequence ID" value="KKA21073.1"/>
    <property type="molecule type" value="Genomic_DNA"/>
</dbReference>
<sequence>MPSVVDEAFDLPLAKRVKLTPSKNPSKQQSGSRIFSPFRTLGLVSPTTVPFTCVRLGKTTFQITTSVGHSLQTYDLRRGLNLIFLSRPQTPELITATYAWKELVFAAWGGLRPGSPVGVWVFKRGKKIAALETTSSLTGPILQILVFGSWIVGCCERNIQVWKSTSYEHYTTLNAANTSESSGAPVFTGRICNMPIYLNKIFVGRYDGNVDIWNLSTGKLLYSILPRSPNDGAVTALQPTPALSLLAIAYKSGALVIHNVDSDQPIISLKQSLSNASPITSITFRSDGLGAGDDGRKAGVMATATINSGDITIWDLNEGGKKAGVLRAAHEISDETSECGINRIEFLDGQPILISSGKDNALRSWIFDETPFSPIPRPLHSRSGHSAAVTALKFLPASSDGSESVGKWLLSASKDRSLWGFSLRKDGQNVELSQGSVRSKAKRLDAFSVADDKGRRSEDLKAPEITAIACSLNRDGGMGAMASQPIWANSRDFKADGNNANGWESIVTAHRGDKYARTWFWGKKRAGRWAFETGDGTEVKSVAISACGTFAVIGSAGGCIDMFNLQSGIHRQRFPGPLRSSKSKGTQMQTGAASSVHSYAPNGIQINTKEKHTKAVTGLAVDSLNRNLFWDFVSGRLVSELDWSPMTAITGLRYSNASELVAFSCDDHSIRVVDVETKKIVREFWGCRGQINDFTFSSDGRWVIAASMDSIIRVWDLPTGHLIDAFQVAATCTALAISGTGEFLVTAHADGAGINVWNNKTLFLNLPQKHIDENDITEAWSPTTSGELGSGIIEAAFEDGIEYSEQERSVTSVDQLHRDMMTLSVIPKSSWQTLLHLDMIRERNKPKEPPKAPEKAPFFLPSLIDKKGQQSTAVDVQNIDLHITSGSETTAAERSRIAKMQQSGKLSLHGSHISNLLKTGALCHNFTSFIDYFKSLSPAKVDLEIRSLDVRMRDGRCEIVDFVTALTERLRSKRDFELVNTWMAVFLRVHGDVIGRVWETTNGEDESLQMLQAALAAWKFEQQREAKRLSDLIGYCRGVVWFLRSAR</sequence>
<feature type="domain" description="WDR36/Utp21 N-terminal" evidence="5">
    <location>
        <begin position="63"/>
        <end position="368"/>
    </location>
</feature>
<dbReference type="PROSITE" id="PS50294">
    <property type="entry name" value="WD_REPEATS_REGION"/>
    <property type="match status" value="1"/>
</dbReference>
<evidence type="ECO:0000259" key="5">
    <source>
        <dbReference type="Pfam" id="PF25171"/>
    </source>
</evidence>
<dbReference type="RefSeq" id="XP_013327685.1">
    <property type="nucleotide sequence ID" value="XM_013472231.1"/>
</dbReference>
<evidence type="ECO:0000256" key="2">
    <source>
        <dbReference type="ARBA" id="ARBA00022737"/>
    </source>
</evidence>
<comment type="caution">
    <text evidence="6">The sequence shown here is derived from an EMBL/GenBank/DDBJ whole genome shotgun (WGS) entry which is preliminary data.</text>
</comment>
<dbReference type="InterPro" id="IPR019775">
    <property type="entry name" value="WD40_repeat_CS"/>
</dbReference>
<dbReference type="PROSITE" id="PS50082">
    <property type="entry name" value="WD_REPEATS_2"/>
    <property type="match status" value="1"/>
</dbReference>
<dbReference type="Pfam" id="PF25171">
    <property type="entry name" value="Beta-prop_WDR36-Utp21_1st"/>
    <property type="match status" value="1"/>
</dbReference>
<evidence type="ECO:0000313" key="7">
    <source>
        <dbReference type="Proteomes" id="UP000053958"/>
    </source>
</evidence>
<dbReference type="InterPro" id="IPR011044">
    <property type="entry name" value="Quino_amine_DH_bsu"/>
</dbReference>
<accession>A0A0F4YTV8</accession>
<dbReference type="SUPFAM" id="SSF50978">
    <property type="entry name" value="WD40 repeat-like"/>
    <property type="match status" value="1"/>
</dbReference>
<dbReference type="InterPro" id="IPR007319">
    <property type="entry name" value="WDR36/Utp21_C"/>
</dbReference>
<dbReference type="GO" id="GO:0034388">
    <property type="term" value="C:Pwp2p-containing subcomplex of 90S preribosome"/>
    <property type="evidence" value="ECO:0007669"/>
    <property type="project" value="EnsemblFungi"/>
</dbReference>
<evidence type="ECO:0000313" key="6">
    <source>
        <dbReference type="EMBL" id="KKA21073.1"/>
    </source>
</evidence>
<evidence type="ECO:0000256" key="3">
    <source>
        <dbReference type="PROSITE-ProRule" id="PRU00221"/>
    </source>
</evidence>
<feature type="domain" description="WDR36/Utp21 C-terminal" evidence="4">
    <location>
        <begin position="814"/>
        <end position="1044"/>
    </location>
</feature>
<dbReference type="InterPro" id="IPR059157">
    <property type="entry name" value="WDR36-Utp21_N"/>
</dbReference>
<dbReference type="OrthoDB" id="10250769at2759"/>
<dbReference type="Pfam" id="PF04192">
    <property type="entry name" value="Utp21"/>
    <property type="match status" value="1"/>
</dbReference>
<keyword evidence="1 3" id="KW-0853">WD repeat</keyword>
<gene>
    <name evidence="6" type="ORF">T310_4894</name>
</gene>
<keyword evidence="7" id="KW-1185">Reference proteome</keyword>
<dbReference type="SUPFAM" id="SSF50969">
    <property type="entry name" value="YVTN repeat-like/Quinoprotein amine dehydrogenase"/>
    <property type="match status" value="1"/>
</dbReference>
<dbReference type="PANTHER" id="PTHR22840:SF12">
    <property type="entry name" value="WD REPEAT-CONTAINING PROTEIN 36"/>
    <property type="match status" value="1"/>
</dbReference>
<evidence type="ECO:0000256" key="1">
    <source>
        <dbReference type="ARBA" id="ARBA00022574"/>
    </source>
</evidence>
<proteinExistence type="predicted"/>
<dbReference type="SUPFAM" id="SSF101908">
    <property type="entry name" value="Putative isomerase YbhE"/>
    <property type="match status" value="1"/>
</dbReference>
<reference evidence="6 7" key="1">
    <citation type="submission" date="2015-04" db="EMBL/GenBank/DDBJ databases">
        <authorList>
            <person name="Heijne W.H."/>
            <person name="Fedorova N.D."/>
            <person name="Nierman W.C."/>
            <person name="Vollebregt A.W."/>
            <person name="Zhao Z."/>
            <person name="Wu L."/>
            <person name="Kumar M."/>
            <person name="Stam H."/>
            <person name="van den Berg M.A."/>
            <person name="Pel H.J."/>
        </authorList>
    </citation>
    <scope>NUCLEOTIDE SEQUENCE [LARGE SCALE GENOMIC DNA]</scope>
    <source>
        <strain evidence="6 7">CBS 393.64</strain>
    </source>
</reference>
<dbReference type="PANTHER" id="PTHR22840">
    <property type="entry name" value="WD REPEAT-CONTAINING PROTEIN 36"/>
    <property type="match status" value="1"/>
</dbReference>
<dbReference type="Pfam" id="PF25168">
    <property type="entry name" value="Beta-prop_WDR36-Utp21_2nd"/>
    <property type="match status" value="1"/>
</dbReference>
<dbReference type="STRING" id="1408163.A0A0F4YTV8"/>
<dbReference type="Gene3D" id="2.130.10.10">
    <property type="entry name" value="YVTN repeat-like/Quinoprotein amine dehydrogenase"/>
    <property type="match status" value="2"/>
</dbReference>
<dbReference type="InterPro" id="IPR001680">
    <property type="entry name" value="WD40_rpt"/>
</dbReference>
<dbReference type="GeneID" id="25317241"/>
<keyword evidence="2" id="KW-0677">Repeat</keyword>
<organism evidence="6 7">
    <name type="scientific">Rasamsonia emersonii (strain ATCC 16479 / CBS 393.64 / IMI 116815)</name>
    <dbReference type="NCBI Taxonomy" id="1408163"/>
    <lineage>
        <taxon>Eukaryota</taxon>
        <taxon>Fungi</taxon>
        <taxon>Dikarya</taxon>
        <taxon>Ascomycota</taxon>
        <taxon>Pezizomycotina</taxon>
        <taxon>Eurotiomycetes</taxon>
        <taxon>Eurotiomycetidae</taxon>
        <taxon>Eurotiales</taxon>
        <taxon>Trichocomaceae</taxon>
        <taxon>Rasamsonia</taxon>
    </lineage>
</organism>
<feature type="repeat" description="WD" evidence="3">
    <location>
        <begin position="684"/>
        <end position="725"/>
    </location>
</feature>
<dbReference type="InterPro" id="IPR015943">
    <property type="entry name" value="WD40/YVTN_repeat-like_dom_sf"/>
</dbReference>